<evidence type="ECO:0000313" key="2">
    <source>
        <dbReference type="EMBL" id="TKB45622.1"/>
    </source>
</evidence>
<dbReference type="RefSeq" id="WP_136735488.1">
    <property type="nucleotide sequence ID" value="NZ_SWDB01000017.1"/>
</dbReference>
<comment type="caution">
    <text evidence="2">The sequence shown here is derived from an EMBL/GenBank/DDBJ whole genome shotgun (WGS) entry which is preliminary data.</text>
</comment>
<gene>
    <name evidence="2" type="ORF">E8M12_07580</name>
</gene>
<proteinExistence type="predicted"/>
<keyword evidence="3" id="KW-1185">Reference proteome</keyword>
<accession>A0A4U1B656</accession>
<dbReference type="InterPro" id="IPR013424">
    <property type="entry name" value="Ice-binding_C"/>
</dbReference>
<feature type="signal peptide" evidence="1">
    <location>
        <begin position="1"/>
        <end position="25"/>
    </location>
</feature>
<reference evidence="2 3" key="1">
    <citation type="submission" date="2019-04" db="EMBL/GenBank/DDBJ databases">
        <title>Thalassotalea guangxiensis sp. nov., isolated from sediment of the coastal wetland.</title>
        <authorList>
            <person name="Zheng S."/>
            <person name="Zhang D."/>
        </authorList>
    </citation>
    <scope>NUCLEOTIDE SEQUENCE [LARGE SCALE GENOMIC DNA]</scope>
    <source>
        <strain evidence="2 3">ZS-4</strain>
    </source>
</reference>
<dbReference type="Proteomes" id="UP000307999">
    <property type="component" value="Unassembled WGS sequence"/>
</dbReference>
<feature type="chain" id="PRO_5020791963" evidence="1">
    <location>
        <begin position="26"/>
        <end position="200"/>
    </location>
</feature>
<name>A0A4U1B656_9GAMM</name>
<keyword evidence="1" id="KW-0732">Signal</keyword>
<protein>
    <submittedName>
        <fullName evidence="2">PEP-CTERM sorting domain-containing protein</fullName>
    </submittedName>
</protein>
<dbReference type="NCBIfam" id="TIGR02595">
    <property type="entry name" value="PEP_CTERM"/>
    <property type="match status" value="1"/>
</dbReference>
<sequence length="200" mass="21999">MVKAKLMYSIFSMLVLCMFNTSVFANVITLDDIPLDYRYQNLPSYDEGGFNISASCTNCSNVFSTVEPNAGYPTSSGAAGWGASNRFLETWNTTVIFSLTAKSEIPFDLLGFDIGWFDNDTNNASWTVRTYDEFGGLIDEDAYTGIGHFDTSYLGVYTVTFQSNGGFSSIDNINASVPEPATYVILGLSVLLLSSRKLFR</sequence>
<dbReference type="EMBL" id="SWDB01000017">
    <property type="protein sequence ID" value="TKB45622.1"/>
    <property type="molecule type" value="Genomic_DNA"/>
</dbReference>
<evidence type="ECO:0000256" key="1">
    <source>
        <dbReference type="SAM" id="SignalP"/>
    </source>
</evidence>
<dbReference type="OrthoDB" id="6228933at2"/>
<organism evidence="2 3">
    <name type="scientific">Thalassotalea mangrovi</name>
    <dbReference type="NCBI Taxonomy" id="2572245"/>
    <lineage>
        <taxon>Bacteria</taxon>
        <taxon>Pseudomonadati</taxon>
        <taxon>Pseudomonadota</taxon>
        <taxon>Gammaproteobacteria</taxon>
        <taxon>Alteromonadales</taxon>
        <taxon>Colwelliaceae</taxon>
        <taxon>Thalassotalea</taxon>
    </lineage>
</organism>
<evidence type="ECO:0000313" key="3">
    <source>
        <dbReference type="Proteomes" id="UP000307999"/>
    </source>
</evidence>
<dbReference type="AlphaFoldDB" id="A0A4U1B656"/>